<accession>A0A1M6PT88</accession>
<proteinExistence type="predicted"/>
<evidence type="ECO:0000313" key="3">
    <source>
        <dbReference type="Proteomes" id="UP000184510"/>
    </source>
</evidence>
<name>A0A1M6PT88_9BACT</name>
<evidence type="ECO:0000313" key="2">
    <source>
        <dbReference type="EMBL" id="SHK11100.1"/>
    </source>
</evidence>
<dbReference type="AlphaFoldDB" id="A0A1M6PT88"/>
<keyword evidence="1" id="KW-0812">Transmembrane</keyword>
<feature type="transmembrane region" description="Helical" evidence="1">
    <location>
        <begin position="70"/>
        <end position="95"/>
    </location>
</feature>
<keyword evidence="1" id="KW-1133">Transmembrane helix</keyword>
<dbReference type="OrthoDB" id="265224at2"/>
<protein>
    <recommendedName>
        <fullName evidence="4">DoxX protein</fullName>
    </recommendedName>
</protein>
<dbReference type="STRING" id="1123071.SAMN02745181_3287"/>
<gene>
    <name evidence="2" type="ORF">SAMN02745181_3287</name>
</gene>
<keyword evidence="1" id="KW-0472">Membrane</keyword>
<reference evidence="2 3" key="1">
    <citation type="submission" date="2016-11" db="EMBL/GenBank/DDBJ databases">
        <authorList>
            <person name="Jaros S."/>
            <person name="Januszkiewicz K."/>
            <person name="Wedrychowicz H."/>
        </authorList>
    </citation>
    <scope>NUCLEOTIDE SEQUENCE [LARGE SCALE GENOMIC DNA]</scope>
    <source>
        <strain evidence="2 3">DSM 18772</strain>
    </source>
</reference>
<keyword evidence="3" id="KW-1185">Reference proteome</keyword>
<dbReference type="RefSeq" id="WP_143184828.1">
    <property type="nucleotide sequence ID" value="NZ_FQYR01000005.1"/>
</dbReference>
<sequence>MNKLDDSRFQAFDRKLSDWMERWGHRIHRLTLALVFLWFGTLKVAGYKSATSLIAHTVYFSTPEKVVPILGWWEIAIGLCLAFYPMLRVALLLLALRLPGTLLALILKVDVCFVEFPWVPSIEGQYLIKDFLLFGAALVLGGTIREEQQKPGVLH</sequence>
<feature type="transmembrane region" description="Helical" evidence="1">
    <location>
        <begin position="30"/>
        <end position="50"/>
    </location>
</feature>
<evidence type="ECO:0000256" key="1">
    <source>
        <dbReference type="SAM" id="Phobius"/>
    </source>
</evidence>
<dbReference type="Proteomes" id="UP000184510">
    <property type="component" value="Unassembled WGS sequence"/>
</dbReference>
<dbReference type="EMBL" id="FQYR01000005">
    <property type="protein sequence ID" value="SHK11100.1"/>
    <property type="molecule type" value="Genomic_DNA"/>
</dbReference>
<organism evidence="2 3">
    <name type="scientific">Rubritalea squalenifaciens DSM 18772</name>
    <dbReference type="NCBI Taxonomy" id="1123071"/>
    <lineage>
        <taxon>Bacteria</taxon>
        <taxon>Pseudomonadati</taxon>
        <taxon>Verrucomicrobiota</taxon>
        <taxon>Verrucomicrobiia</taxon>
        <taxon>Verrucomicrobiales</taxon>
        <taxon>Rubritaleaceae</taxon>
        <taxon>Rubritalea</taxon>
    </lineage>
</organism>
<dbReference type="InParanoid" id="A0A1M6PT88"/>
<evidence type="ECO:0008006" key="4">
    <source>
        <dbReference type="Google" id="ProtNLM"/>
    </source>
</evidence>